<dbReference type="InterPro" id="IPR009057">
    <property type="entry name" value="Homeodomain-like_sf"/>
</dbReference>
<accession>A0A4R6S2K9</accession>
<evidence type="ECO:0000256" key="3">
    <source>
        <dbReference type="SAM" id="MobiDB-lite"/>
    </source>
</evidence>
<dbReference type="Pfam" id="PF00440">
    <property type="entry name" value="TetR_N"/>
    <property type="match status" value="1"/>
</dbReference>
<proteinExistence type="predicted"/>
<evidence type="ECO:0000256" key="2">
    <source>
        <dbReference type="PROSITE-ProRule" id="PRU00335"/>
    </source>
</evidence>
<sequence length="222" mass="24023">MTKGDAAGETEHADRATQPTTRARIRTRAALIDAAEAIFTERGTPTASIDEICTRAGFTRGAYYSNFRTVDDVFFALYERKTDALIAGMAGFDQHLPTAEHTDTAVLEVAADEMLRVIPADTQWYALRALFGLRAASDPDMAAILRTHGEALEHHMVPILEGISRIVGGELITDGAEATRIVIACHVGSVLQGPFVDDPARLRRDAILTALRGVLTTHATSH</sequence>
<dbReference type="AlphaFoldDB" id="A0A4R6S2K9"/>
<evidence type="ECO:0000313" key="5">
    <source>
        <dbReference type="EMBL" id="TDP93513.1"/>
    </source>
</evidence>
<dbReference type="InterPro" id="IPR050109">
    <property type="entry name" value="HTH-type_TetR-like_transc_reg"/>
</dbReference>
<keyword evidence="1 2" id="KW-0238">DNA-binding</keyword>
<dbReference type="PANTHER" id="PTHR30055">
    <property type="entry name" value="HTH-TYPE TRANSCRIPTIONAL REGULATOR RUTR"/>
    <property type="match status" value="1"/>
</dbReference>
<dbReference type="PRINTS" id="PR00455">
    <property type="entry name" value="HTHTETR"/>
</dbReference>
<keyword evidence="6" id="KW-1185">Reference proteome</keyword>
<dbReference type="InterPro" id="IPR001647">
    <property type="entry name" value="HTH_TetR"/>
</dbReference>
<protein>
    <submittedName>
        <fullName evidence="5">TetR family transcriptional regulator</fullName>
    </submittedName>
</protein>
<dbReference type="PANTHER" id="PTHR30055:SF241">
    <property type="entry name" value="TRANSCRIPTIONAL REGULATORY PROTEIN"/>
    <property type="match status" value="1"/>
</dbReference>
<organism evidence="5 6">
    <name type="scientific">Leucobacter luti</name>
    <dbReference type="NCBI Taxonomy" id="340320"/>
    <lineage>
        <taxon>Bacteria</taxon>
        <taxon>Bacillati</taxon>
        <taxon>Actinomycetota</taxon>
        <taxon>Actinomycetes</taxon>
        <taxon>Micrococcales</taxon>
        <taxon>Microbacteriaceae</taxon>
        <taxon>Leucobacter</taxon>
    </lineage>
</organism>
<dbReference type="Gene3D" id="1.10.357.10">
    <property type="entry name" value="Tetracycline Repressor, domain 2"/>
    <property type="match status" value="1"/>
</dbReference>
<feature type="DNA-binding region" description="H-T-H motif" evidence="2">
    <location>
        <begin position="48"/>
        <end position="67"/>
    </location>
</feature>
<dbReference type="PROSITE" id="PS50977">
    <property type="entry name" value="HTH_TETR_2"/>
    <property type="match status" value="1"/>
</dbReference>
<feature type="region of interest" description="Disordered" evidence="3">
    <location>
        <begin position="1"/>
        <end position="21"/>
    </location>
</feature>
<evidence type="ECO:0000259" key="4">
    <source>
        <dbReference type="PROSITE" id="PS50977"/>
    </source>
</evidence>
<feature type="domain" description="HTH tetR-type" evidence="4">
    <location>
        <begin position="25"/>
        <end position="85"/>
    </location>
</feature>
<dbReference type="GO" id="GO:0003700">
    <property type="term" value="F:DNA-binding transcription factor activity"/>
    <property type="evidence" value="ECO:0007669"/>
    <property type="project" value="TreeGrafter"/>
</dbReference>
<dbReference type="RefSeq" id="WP_133616502.1">
    <property type="nucleotide sequence ID" value="NZ_SNYA01000003.1"/>
</dbReference>
<gene>
    <name evidence="5" type="ORF">EDF62_1494</name>
</gene>
<comment type="caution">
    <text evidence="5">The sequence shown here is derived from an EMBL/GenBank/DDBJ whole genome shotgun (WGS) entry which is preliminary data.</text>
</comment>
<evidence type="ECO:0000256" key="1">
    <source>
        <dbReference type="ARBA" id="ARBA00023125"/>
    </source>
</evidence>
<dbReference type="SUPFAM" id="SSF46689">
    <property type="entry name" value="Homeodomain-like"/>
    <property type="match status" value="1"/>
</dbReference>
<dbReference type="EMBL" id="SNYA01000003">
    <property type="protein sequence ID" value="TDP93513.1"/>
    <property type="molecule type" value="Genomic_DNA"/>
</dbReference>
<evidence type="ECO:0000313" key="6">
    <source>
        <dbReference type="Proteomes" id="UP000295601"/>
    </source>
</evidence>
<name>A0A4R6S2K9_9MICO</name>
<dbReference type="OrthoDB" id="7252896at2"/>
<dbReference type="Proteomes" id="UP000295601">
    <property type="component" value="Unassembled WGS sequence"/>
</dbReference>
<dbReference type="GO" id="GO:0000976">
    <property type="term" value="F:transcription cis-regulatory region binding"/>
    <property type="evidence" value="ECO:0007669"/>
    <property type="project" value="TreeGrafter"/>
</dbReference>
<reference evidence="5 6" key="1">
    <citation type="submission" date="2019-03" db="EMBL/GenBank/DDBJ databases">
        <title>Genomic analyses of the natural microbiome of Caenorhabditis elegans.</title>
        <authorList>
            <person name="Samuel B."/>
        </authorList>
    </citation>
    <scope>NUCLEOTIDE SEQUENCE [LARGE SCALE GENOMIC DNA]</scope>
    <source>
        <strain evidence="5 6">JUb18</strain>
    </source>
</reference>